<dbReference type="Pfam" id="PF08774">
    <property type="entry name" value="VRR_NUC"/>
    <property type="match status" value="1"/>
</dbReference>
<evidence type="ECO:0000256" key="6">
    <source>
        <dbReference type="PROSITE-ProRule" id="PRU00339"/>
    </source>
</evidence>
<dbReference type="InterPro" id="IPR014883">
    <property type="entry name" value="VRR_NUC"/>
</dbReference>
<dbReference type="RefSeq" id="WP_159797523.1">
    <property type="nucleotide sequence ID" value="NZ_WTYM01000058.1"/>
</dbReference>
<dbReference type="GO" id="GO:0070336">
    <property type="term" value="F:flap-structured DNA binding"/>
    <property type="evidence" value="ECO:0007669"/>
    <property type="project" value="TreeGrafter"/>
</dbReference>
<accession>A0A6I4SXW2</accession>
<dbReference type="PANTHER" id="PTHR15749:SF4">
    <property type="entry name" value="FANCONI-ASSOCIATED NUCLEASE 1"/>
    <property type="match status" value="1"/>
</dbReference>
<comment type="caution">
    <text evidence="8">The sequence shown here is derived from an EMBL/GenBank/DDBJ whole genome shotgun (WGS) entry which is preliminary data.</text>
</comment>
<evidence type="ECO:0000256" key="3">
    <source>
        <dbReference type="ARBA" id="ARBA00022723"/>
    </source>
</evidence>
<organism evidence="8 9">
    <name type="scientific">Croceibacterium salegens</name>
    <dbReference type="NCBI Taxonomy" id="1737568"/>
    <lineage>
        <taxon>Bacteria</taxon>
        <taxon>Pseudomonadati</taxon>
        <taxon>Pseudomonadota</taxon>
        <taxon>Alphaproteobacteria</taxon>
        <taxon>Sphingomonadales</taxon>
        <taxon>Erythrobacteraceae</taxon>
        <taxon>Croceibacterium</taxon>
    </lineage>
</organism>
<dbReference type="PROSITE" id="PS50005">
    <property type="entry name" value="TPR"/>
    <property type="match status" value="1"/>
</dbReference>
<dbReference type="Gene3D" id="1.25.40.10">
    <property type="entry name" value="Tetratricopeptide repeat domain"/>
    <property type="match status" value="1"/>
</dbReference>
<evidence type="ECO:0000256" key="1">
    <source>
        <dbReference type="ARBA" id="ARBA00001946"/>
    </source>
</evidence>
<evidence type="ECO:0000259" key="7">
    <source>
        <dbReference type="SMART" id="SM00990"/>
    </source>
</evidence>
<dbReference type="GO" id="GO:0036297">
    <property type="term" value="P:interstrand cross-link repair"/>
    <property type="evidence" value="ECO:0007669"/>
    <property type="project" value="InterPro"/>
</dbReference>
<dbReference type="PANTHER" id="PTHR15749">
    <property type="entry name" value="FANCONI-ASSOCIATED NUCLEASE 1"/>
    <property type="match status" value="1"/>
</dbReference>
<dbReference type="EMBL" id="WTYM01000058">
    <property type="protein sequence ID" value="MXO60924.1"/>
    <property type="molecule type" value="Genomic_DNA"/>
</dbReference>
<keyword evidence="4" id="KW-0378">Hydrolase</keyword>
<dbReference type="SMART" id="SM00990">
    <property type="entry name" value="VRR_NUC"/>
    <property type="match status" value="1"/>
</dbReference>
<keyword evidence="3" id="KW-0479">Metal-binding</keyword>
<reference evidence="8 9" key="1">
    <citation type="submission" date="2019-12" db="EMBL/GenBank/DDBJ databases">
        <title>Genomic-based taxomic classification of the family Erythrobacteraceae.</title>
        <authorList>
            <person name="Xu L."/>
        </authorList>
    </citation>
    <scope>NUCLEOTIDE SEQUENCE [LARGE SCALE GENOMIC DNA]</scope>
    <source>
        <strain evidence="8 9">MCCC 1K01500</strain>
    </source>
</reference>
<dbReference type="PROSITE" id="PS50293">
    <property type="entry name" value="TPR_REGION"/>
    <property type="match status" value="1"/>
</dbReference>
<proteinExistence type="predicted"/>
<keyword evidence="6" id="KW-0802">TPR repeat</keyword>
<name>A0A6I4SXW2_9SPHN</name>
<sequence>MTGFFKRLFEKRAPDQEEQVARSQERLEIDEFGHGLVSIPQLDFVGHQARSPNRRFRLIWADRTPDGLRGGNRESGHGSWSLLLDDRIVSSGKLERPQEGKVADNGTFILHDWMFGHGLHGRFVACDSQGQTLIAQQFSANLMSNGLSPDGRYAICQTANAPGSDDSCRYMLFDLEAGREIARWEVETGWAEGYKWDCDAGRVIICLKDGEQAIYDFAGAMVDREGWRRRRIAAGDLGVIKDVLSSQASLDREMRHDIAAGLRRAAREGEIWSQARAFRLLGELHETEGELEKAVKAYDDALRLDPKVGVARRVEKLRKETGQQEIKRGSGRQSRFEKQAERLGIGHDVIMLEKGTGKDWRLHTVHDWSLVEFAALEHYLEQGWSGAASEGGLILTLIKAASFPRLDPRHADTFVEAFYAQNVAFAQDKFTKDQLLASVSRATRSQIEDNWKIISASAGNTPAFYPNVRAEHVFGLFEALGSDRLVEIANVFAAAPYDLRSGWPDLTLWKGKSVRFVEVKAPSDSFHASQARLISKLLLPLGFDVGLGEVRPRS</sequence>
<keyword evidence="2" id="KW-0540">Nuclease</keyword>
<keyword evidence="9" id="KW-1185">Reference proteome</keyword>
<evidence type="ECO:0000313" key="8">
    <source>
        <dbReference type="EMBL" id="MXO60924.1"/>
    </source>
</evidence>
<dbReference type="InterPro" id="IPR033315">
    <property type="entry name" value="Fan1-like"/>
</dbReference>
<evidence type="ECO:0000256" key="5">
    <source>
        <dbReference type="ARBA" id="ARBA00022842"/>
    </source>
</evidence>
<gene>
    <name evidence="8" type="ORF">GRI89_15380</name>
</gene>
<dbReference type="GO" id="GO:0008409">
    <property type="term" value="F:5'-3' exonuclease activity"/>
    <property type="evidence" value="ECO:0007669"/>
    <property type="project" value="TreeGrafter"/>
</dbReference>
<dbReference type="AlphaFoldDB" id="A0A6I4SXW2"/>
<evidence type="ECO:0000256" key="4">
    <source>
        <dbReference type="ARBA" id="ARBA00022801"/>
    </source>
</evidence>
<feature type="domain" description="VRR-NUC" evidence="7">
    <location>
        <begin position="442"/>
        <end position="552"/>
    </location>
</feature>
<dbReference type="SMART" id="SM00028">
    <property type="entry name" value="TPR"/>
    <property type="match status" value="1"/>
</dbReference>
<dbReference type="InterPro" id="IPR019734">
    <property type="entry name" value="TPR_rpt"/>
</dbReference>
<evidence type="ECO:0000313" key="9">
    <source>
        <dbReference type="Proteomes" id="UP000433652"/>
    </source>
</evidence>
<keyword evidence="5" id="KW-0460">Magnesium</keyword>
<dbReference type="InterPro" id="IPR011990">
    <property type="entry name" value="TPR-like_helical_dom_sf"/>
</dbReference>
<dbReference type="Proteomes" id="UP000433652">
    <property type="component" value="Unassembled WGS sequence"/>
</dbReference>
<dbReference type="GO" id="GO:0017108">
    <property type="term" value="F:5'-flap endonuclease activity"/>
    <property type="evidence" value="ECO:0007669"/>
    <property type="project" value="TreeGrafter"/>
</dbReference>
<protein>
    <recommendedName>
        <fullName evidence="7">VRR-NUC domain-containing protein</fullName>
    </recommendedName>
</protein>
<comment type="cofactor">
    <cofactor evidence="1">
        <name>Mg(2+)</name>
        <dbReference type="ChEBI" id="CHEBI:18420"/>
    </cofactor>
</comment>
<dbReference type="OrthoDB" id="9134688at2"/>
<feature type="repeat" description="TPR" evidence="6">
    <location>
        <begin position="275"/>
        <end position="308"/>
    </location>
</feature>
<evidence type="ECO:0000256" key="2">
    <source>
        <dbReference type="ARBA" id="ARBA00022722"/>
    </source>
</evidence>